<dbReference type="Proteomes" id="UP000326268">
    <property type="component" value="Unassembled WGS sequence"/>
</dbReference>
<dbReference type="RefSeq" id="XP_031921471.1">
    <property type="nucleotide sequence ID" value="XM_032069077.1"/>
</dbReference>
<sequence length="62" mass="7124">MRSSLVGLLHLRDGLSLCLFTVMVLYGRLYFWASENNIPSTDWIHCETCRARMKGSVLLHIV</sequence>
<keyword evidence="1" id="KW-0472">Membrane</keyword>
<name>A0A5N6ZQC1_9EURO</name>
<organism evidence="2 3">
    <name type="scientific">Aspergillus caelatus</name>
    <dbReference type="NCBI Taxonomy" id="61420"/>
    <lineage>
        <taxon>Eukaryota</taxon>
        <taxon>Fungi</taxon>
        <taxon>Dikarya</taxon>
        <taxon>Ascomycota</taxon>
        <taxon>Pezizomycotina</taxon>
        <taxon>Eurotiomycetes</taxon>
        <taxon>Eurotiomycetidae</taxon>
        <taxon>Eurotiales</taxon>
        <taxon>Aspergillaceae</taxon>
        <taxon>Aspergillus</taxon>
        <taxon>Aspergillus subgen. Circumdati</taxon>
    </lineage>
</organism>
<accession>A0A5N6ZQC1</accession>
<dbReference type="GeneID" id="43653523"/>
<gene>
    <name evidence="2" type="ORF">BDV27DRAFT_137805</name>
</gene>
<proteinExistence type="predicted"/>
<dbReference type="AlphaFoldDB" id="A0A5N6ZQC1"/>
<evidence type="ECO:0000313" key="3">
    <source>
        <dbReference type="Proteomes" id="UP000326268"/>
    </source>
</evidence>
<evidence type="ECO:0000256" key="1">
    <source>
        <dbReference type="SAM" id="Phobius"/>
    </source>
</evidence>
<keyword evidence="1" id="KW-0812">Transmembrane</keyword>
<dbReference type="EMBL" id="ML737899">
    <property type="protein sequence ID" value="KAE8358390.1"/>
    <property type="molecule type" value="Genomic_DNA"/>
</dbReference>
<feature type="transmembrane region" description="Helical" evidence="1">
    <location>
        <begin position="12"/>
        <end position="33"/>
    </location>
</feature>
<reference evidence="2 3" key="1">
    <citation type="submission" date="2019-04" db="EMBL/GenBank/DDBJ databases">
        <title>Friends and foes A comparative genomics studyof 23 Aspergillus species from section Flavi.</title>
        <authorList>
            <consortium name="DOE Joint Genome Institute"/>
            <person name="Kjaerbolling I."/>
            <person name="Vesth T."/>
            <person name="Frisvad J.C."/>
            <person name="Nybo J.L."/>
            <person name="Theobald S."/>
            <person name="Kildgaard S."/>
            <person name="Isbrandt T."/>
            <person name="Kuo A."/>
            <person name="Sato A."/>
            <person name="Lyhne E.K."/>
            <person name="Kogle M.E."/>
            <person name="Wiebenga A."/>
            <person name="Kun R.S."/>
            <person name="Lubbers R.J."/>
            <person name="Makela M.R."/>
            <person name="Barry K."/>
            <person name="Chovatia M."/>
            <person name="Clum A."/>
            <person name="Daum C."/>
            <person name="Haridas S."/>
            <person name="He G."/>
            <person name="LaButti K."/>
            <person name="Lipzen A."/>
            <person name="Mondo S."/>
            <person name="Riley R."/>
            <person name="Salamov A."/>
            <person name="Simmons B.A."/>
            <person name="Magnuson J.K."/>
            <person name="Henrissat B."/>
            <person name="Mortensen U.H."/>
            <person name="Larsen T.O."/>
            <person name="Devries R.P."/>
            <person name="Grigoriev I.V."/>
            <person name="Machida M."/>
            <person name="Baker S.E."/>
            <person name="Andersen M.R."/>
        </authorList>
    </citation>
    <scope>NUCLEOTIDE SEQUENCE [LARGE SCALE GENOMIC DNA]</scope>
    <source>
        <strain evidence="2 3">CBS 763.97</strain>
    </source>
</reference>
<protein>
    <submittedName>
        <fullName evidence="2">Uncharacterized protein</fullName>
    </submittedName>
</protein>
<keyword evidence="1" id="KW-1133">Transmembrane helix</keyword>
<keyword evidence="3" id="KW-1185">Reference proteome</keyword>
<evidence type="ECO:0000313" key="2">
    <source>
        <dbReference type="EMBL" id="KAE8358390.1"/>
    </source>
</evidence>